<keyword evidence="2" id="KW-1185">Reference proteome</keyword>
<evidence type="ECO:0000313" key="2">
    <source>
        <dbReference type="Proteomes" id="UP000409147"/>
    </source>
</evidence>
<name>A0A564UIT5_9FIRM</name>
<sequence>MRRKKNVTCTINNFDDDIGTLNSGLLKFNQSKITQTTEQFEKLSQTTKSEKKLFKTVKKLSGR</sequence>
<evidence type="ECO:0000313" key="1">
    <source>
        <dbReference type="EMBL" id="VUX19361.1"/>
    </source>
</evidence>
<gene>
    <name evidence="1" type="ORF">ROSSTS7063_02968</name>
</gene>
<dbReference type="Proteomes" id="UP000409147">
    <property type="component" value="Unassembled WGS sequence"/>
</dbReference>
<protein>
    <submittedName>
        <fullName evidence="1">Uncharacterized protein</fullName>
    </submittedName>
</protein>
<organism evidence="1 2">
    <name type="scientific">Blautia obeum</name>
    <dbReference type="NCBI Taxonomy" id="40520"/>
    <lineage>
        <taxon>Bacteria</taxon>
        <taxon>Bacillati</taxon>
        <taxon>Bacillota</taxon>
        <taxon>Clostridia</taxon>
        <taxon>Lachnospirales</taxon>
        <taxon>Lachnospiraceae</taxon>
        <taxon>Blautia</taxon>
    </lineage>
</organism>
<accession>A0A564UIT5</accession>
<reference evidence="1 2" key="1">
    <citation type="submission" date="2019-07" db="EMBL/GenBank/DDBJ databases">
        <authorList>
            <person name="Hibberd C M."/>
            <person name="Gehrig L. J."/>
            <person name="Chang H.-W."/>
            <person name="Venkatesh S."/>
        </authorList>
    </citation>
    <scope>NUCLEOTIDE SEQUENCE [LARGE SCALE GENOMIC DNA]</scope>
    <source>
        <strain evidence="1">Ruminococcus_obeum_SSTS_Bg7063</strain>
    </source>
</reference>
<dbReference type="EMBL" id="CABHNB010000043">
    <property type="protein sequence ID" value="VUX19361.1"/>
    <property type="molecule type" value="Genomic_DNA"/>
</dbReference>
<dbReference type="AlphaFoldDB" id="A0A564UIT5"/>
<proteinExistence type="predicted"/>